<dbReference type="InterPro" id="IPR003594">
    <property type="entry name" value="HATPase_dom"/>
</dbReference>
<dbReference type="GO" id="GO:0000160">
    <property type="term" value="P:phosphorelay signal transduction system"/>
    <property type="evidence" value="ECO:0007669"/>
    <property type="project" value="UniProtKB-KW"/>
</dbReference>
<gene>
    <name evidence="5" type="ORF">D3M96_03875</name>
</gene>
<dbReference type="Pfam" id="PF07695">
    <property type="entry name" value="7TMR-DISM_7TM"/>
    <property type="match status" value="1"/>
</dbReference>
<dbReference type="PANTHER" id="PTHR24421">
    <property type="entry name" value="NITRATE/NITRITE SENSOR PROTEIN NARX-RELATED"/>
    <property type="match status" value="1"/>
</dbReference>
<keyword evidence="1" id="KW-0808">Transferase</keyword>
<dbReference type="Proteomes" id="UP000268070">
    <property type="component" value="Chromosome"/>
</dbReference>
<dbReference type="GO" id="GO:0016301">
    <property type="term" value="F:kinase activity"/>
    <property type="evidence" value="ECO:0007669"/>
    <property type="project" value="UniProtKB-KW"/>
</dbReference>
<dbReference type="OrthoDB" id="8697484at2"/>
<dbReference type="CDD" id="cd16917">
    <property type="entry name" value="HATPase_UhpB-NarQ-NarX-like"/>
    <property type="match status" value="1"/>
</dbReference>
<evidence type="ECO:0000313" key="6">
    <source>
        <dbReference type="Proteomes" id="UP000268070"/>
    </source>
</evidence>
<dbReference type="AlphaFoldDB" id="A0A3G2HRK1"/>
<dbReference type="SMART" id="SM00387">
    <property type="entry name" value="HATPase_c"/>
    <property type="match status" value="1"/>
</dbReference>
<dbReference type="Pfam" id="PF02518">
    <property type="entry name" value="HATPase_c"/>
    <property type="match status" value="1"/>
</dbReference>
<dbReference type="Gene3D" id="3.30.565.10">
    <property type="entry name" value="Histidine kinase-like ATPase, C-terminal domain"/>
    <property type="match status" value="1"/>
</dbReference>
<organism evidence="5 6">
    <name type="scientific">Alcaligenes aquatilis</name>
    <dbReference type="NCBI Taxonomy" id="323284"/>
    <lineage>
        <taxon>Bacteria</taxon>
        <taxon>Pseudomonadati</taxon>
        <taxon>Pseudomonadota</taxon>
        <taxon>Betaproteobacteria</taxon>
        <taxon>Burkholderiales</taxon>
        <taxon>Alcaligenaceae</taxon>
        <taxon>Alcaligenes</taxon>
    </lineage>
</organism>
<evidence type="ECO:0000256" key="3">
    <source>
        <dbReference type="ARBA" id="ARBA00023012"/>
    </source>
</evidence>
<reference evidence="5 6" key="1">
    <citation type="submission" date="2018-09" db="EMBL/GenBank/DDBJ databases">
        <title>Complete genome sequence of the hydrocarbonoclastic bacterium Alcaligenes aquatilis QD168, isolated from a crude-oil polluted marine sediment of Central Chile.</title>
        <authorList>
            <person name="Duran R.E."/>
            <person name="Barra B."/>
            <person name="Salva-Serra F."/>
            <person name="Mendez V."/>
            <person name="Moore E.R.B."/>
            <person name="Seeger M."/>
        </authorList>
    </citation>
    <scope>NUCLEOTIDE SEQUENCE [LARGE SCALE GENOMIC DNA]</scope>
    <source>
        <strain evidence="5 6">QD168</strain>
    </source>
</reference>
<keyword evidence="3" id="KW-0902">Two-component regulatory system</keyword>
<evidence type="ECO:0000259" key="4">
    <source>
        <dbReference type="SMART" id="SM00387"/>
    </source>
</evidence>
<dbReference type="SUPFAM" id="SSF49785">
    <property type="entry name" value="Galactose-binding domain-like"/>
    <property type="match status" value="1"/>
</dbReference>
<protein>
    <submittedName>
        <fullName evidence="5">Histidine kinase</fullName>
    </submittedName>
</protein>
<dbReference type="InterPro" id="IPR050482">
    <property type="entry name" value="Sensor_HK_TwoCompSys"/>
</dbReference>
<keyword evidence="2 5" id="KW-0418">Kinase</keyword>
<dbReference type="InterPro" id="IPR008979">
    <property type="entry name" value="Galactose-bd-like_sf"/>
</dbReference>
<dbReference type="InterPro" id="IPR036890">
    <property type="entry name" value="HATPase_C_sf"/>
</dbReference>
<dbReference type="SUPFAM" id="SSF55874">
    <property type="entry name" value="ATPase domain of HSP90 chaperone/DNA topoisomerase II/histidine kinase"/>
    <property type="match status" value="1"/>
</dbReference>
<name>A0A3G2HRK1_9BURK</name>
<accession>A0A3G2HRK1</accession>
<evidence type="ECO:0000256" key="2">
    <source>
        <dbReference type="ARBA" id="ARBA00022777"/>
    </source>
</evidence>
<evidence type="ECO:0000313" key="5">
    <source>
        <dbReference type="EMBL" id="AYN19752.1"/>
    </source>
</evidence>
<feature type="domain" description="Histidine kinase/HSP90-like ATPase" evidence="4">
    <location>
        <begin position="525"/>
        <end position="620"/>
    </location>
</feature>
<dbReference type="KEGG" id="aaqu:D3M96_03875"/>
<evidence type="ECO:0000256" key="1">
    <source>
        <dbReference type="ARBA" id="ARBA00022679"/>
    </source>
</evidence>
<proteinExistence type="predicted"/>
<sequence>MSLRAGAHLLYLLLITLSLWGKPALGNPNCIPNNLLISAAPETNKLAVKPDTGWTTITLPDLWTTRWPRHEGAVWYQLTWATNCPFEELLRTPIGVSVDGISMAGEIYINSTLLWRDRSLTEPLSMSWNMPRWWTLPAPALLAGENTIWIRTSGPATLSPGLGRVKIGLATDIQQTHTQSVWRQRLIYYITLGLSSALGCVFFAVWCLRRSERAYGWYAVMSLCWVVYLSTILALSPWPFNSTLWYSRANNISFQLYVLSFCLFTWRFTGQTLPRIERILWLCNALGILISLFAPRPLVELVWLTSALIFLATCVHCQIIAWRNPQPQHLLLAACWLIFLIVGIHDLIRLLGGWQAHQMWGAIAGLMATLVMASLLGARLVLYMQRIESFNTELEQGIALARQSLKDVLEREHAQAIRHATLRERLDIVHDLHDGLGGSLVRSMAFVEQSSVALSNERMLSLLKTLRDDLRQVIDHGSSAGANAPTSPIQWAAPLRHRFTRLFEQLNIQSTWQLDQHWKTQPSTLICLALTRLIEEALANVIKHSAARSVTIVCSQADTDSLHIRIQDDGIGFNVDSVLNAGLSVGMRSMAARAQRLGGSFNIESNSQGTLVFLSINLNTPTS</sequence>
<accession>A0A3R9AR86</accession>
<dbReference type="InterPro" id="IPR011623">
    <property type="entry name" value="7TMR_DISM_rcpt_extracell_dom1"/>
</dbReference>
<dbReference type="EMBL" id="CP032153">
    <property type="protein sequence ID" value="AYN19752.1"/>
    <property type="molecule type" value="Genomic_DNA"/>
</dbReference>